<keyword evidence="8 10" id="KW-1133">Transmembrane helix</keyword>
<comment type="similarity">
    <text evidence="3 10">Belongs to the glycosyltransferase 22 family.</text>
</comment>
<evidence type="ECO:0000256" key="10">
    <source>
        <dbReference type="RuleBase" id="RU363075"/>
    </source>
</evidence>
<dbReference type="GO" id="GO:0000026">
    <property type="term" value="F:alpha-1,2-mannosyltransferase activity"/>
    <property type="evidence" value="ECO:0007669"/>
    <property type="project" value="TreeGrafter"/>
</dbReference>
<dbReference type="Proteomes" id="UP000001861">
    <property type="component" value="Unassembled WGS sequence"/>
</dbReference>
<evidence type="ECO:0000256" key="5">
    <source>
        <dbReference type="ARBA" id="ARBA00022679"/>
    </source>
</evidence>
<dbReference type="GO" id="GO:0005789">
    <property type="term" value="C:endoplasmic reticulum membrane"/>
    <property type="evidence" value="ECO:0007669"/>
    <property type="project" value="UniProtKB-SubCell"/>
</dbReference>
<keyword evidence="6 10" id="KW-0812">Transmembrane</keyword>
<dbReference type="InterPro" id="IPR005599">
    <property type="entry name" value="GPI_mannosylTrfase"/>
</dbReference>
<dbReference type="PANTHER" id="PTHR22760">
    <property type="entry name" value="GLYCOSYLTRANSFERASE"/>
    <property type="match status" value="1"/>
</dbReference>
<sequence>MSSQALRQRRPEATDSKVKKPDQKPLLHDQVRRGRRAPWAPSFSLAVRILFLIRVSGAMYSNIDDCDEVYNFWEPLHLFAHGYGFETWELSPAFALRSWAYVILHYLPSRIGLIVAGGDKRASLFAVRIFLAAVSTLAEAAFYRAVVEKVHVMVGRYLFLMLAFSAGMWKASTALLPSSFAMYATTVAYAYAIEPSSLTNGRKALVATLAFATGAIVGWPFALALAFPFVFEELFVFGNDRVTAEAKQAWLLARWKRMILAVSAAALIFIPVVAIDSIAYGKVAVVPWNIIRYNIFGGAERGPELYGTEPWTYYISNLVLNFNLLTPMALLSLPALGVTYLYDRRRLGYSNPRPDETSPFTITGLRLAPFYLWIGILTLQPHKEERFMFPAYPLLCFNAALCIYLVRGWLETLYIKVTKSQYQASKTVIFSNFTFSILVGFVVISGSRICAEYQYYHAPISVAFNFQTQELPRLLNVTGLLDDQRYSQLSEEEQPRIDLGPIRQFNLTLCYGKEWHRFPGNFLVPTGINVEFIKSEFSGLLPTHFAPSPISSAKGGLWPWPQTHVAPAGLNDLNIEEPSYYVDVQQCDYLVDLDFPKHPVSSPLEPRYAIQSEVWERVYCEPFLDARHSMKLSRILWFPGKVWQMYNEFGDYCILKNKDLVRSKELRVIQHLKHQ</sequence>
<comment type="caution">
    <text evidence="12">The sequence shown here is derived from an EMBL/GenBank/DDBJ whole genome shotgun (WGS) entry which is preliminary data.</text>
</comment>
<feature type="transmembrane region" description="Helical" evidence="10">
    <location>
        <begin position="318"/>
        <end position="342"/>
    </location>
</feature>
<evidence type="ECO:0000313" key="13">
    <source>
        <dbReference type="Proteomes" id="UP000001861"/>
    </source>
</evidence>
<evidence type="ECO:0000256" key="4">
    <source>
        <dbReference type="ARBA" id="ARBA00022676"/>
    </source>
</evidence>
<keyword evidence="5" id="KW-0808">Transferase</keyword>
<feature type="region of interest" description="Disordered" evidence="11">
    <location>
        <begin position="1"/>
        <end position="27"/>
    </location>
</feature>
<evidence type="ECO:0000256" key="11">
    <source>
        <dbReference type="SAM" id="MobiDB-lite"/>
    </source>
</evidence>
<dbReference type="eggNOG" id="KOG2515">
    <property type="taxonomic scope" value="Eukaryota"/>
</dbReference>
<feature type="transmembrane region" description="Helical" evidence="10">
    <location>
        <begin position="125"/>
        <end position="144"/>
    </location>
</feature>
<organism evidence="12 13">
    <name type="scientific">Coprinopsis cinerea (strain Okayama-7 / 130 / ATCC MYA-4618 / FGSC 9003)</name>
    <name type="common">Inky cap fungus</name>
    <name type="synonym">Hormographiella aspergillata</name>
    <dbReference type="NCBI Taxonomy" id="240176"/>
    <lineage>
        <taxon>Eukaryota</taxon>
        <taxon>Fungi</taxon>
        <taxon>Dikarya</taxon>
        <taxon>Basidiomycota</taxon>
        <taxon>Agaricomycotina</taxon>
        <taxon>Agaricomycetes</taxon>
        <taxon>Agaricomycetidae</taxon>
        <taxon>Agaricales</taxon>
        <taxon>Agaricineae</taxon>
        <taxon>Psathyrellaceae</taxon>
        <taxon>Coprinopsis</taxon>
    </lineage>
</organism>
<dbReference type="OrthoDB" id="497541at2759"/>
<dbReference type="GO" id="GO:0006487">
    <property type="term" value="P:protein N-linked glycosylation"/>
    <property type="evidence" value="ECO:0007669"/>
    <property type="project" value="TreeGrafter"/>
</dbReference>
<evidence type="ECO:0000256" key="2">
    <source>
        <dbReference type="ARBA" id="ARBA00004922"/>
    </source>
</evidence>
<keyword evidence="13" id="KW-1185">Reference proteome</keyword>
<dbReference type="FunCoup" id="A8N2Q9">
    <property type="interactions" value="591"/>
</dbReference>
<keyword evidence="7 10" id="KW-0256">Endoplasmic reticulum</keyword>
<gene>
    <name evidence="12" type="ORF">CC1G_01873</name>
</gene>
<comment type="pathway">
    <text evidence="2">Protein modification; protein glycosylation.</text>
</comment>
<comment type="subcellular location">
    <subcellularLocation>
        <location evidence="1 10">Endoplasmic reticulum membrane</location>
        <topology evidence="1 10">Multi-pass membrane protein</topology>
    </subcellularLocation>
</comment>
<evidence type="ECO:0000256" key="6">
    <source>
        <dbReference type="ARBA" id="ARBA00022692"/>
    </source>
</evidence>
<dbReference type="EC" id="2.4.1.-" evidence="10"/>
<feature type="transmembrane region" description="Helical" evidence="10">
    <location>
        <begin position="363"/>
        <end position="381"/>
    </location>
</feature>
<dbReference type="UniPathway" id="UPA00378"/>
<evidence type="ECO:0000256" key="1">
    <source>
        <dbReference type="ARBA" id="ARBA00004477"/>
    </source>
</evidence>
<dbReference type="HOGENOM" id="CLU_018152_1_0_1"/>
<feature type="transmembrane region" description="Helical" evidence="10">
    <location>
        <begin position="174"/>
        <end position="192"/>
    </location>
</feature>
<evidence type="ECO:0000256" key="3">
    <source>
        <dbReference type="ARBA" id="ARBA00007063"/>
    </source>
</evidence>
<dbReference type="AlphaFoldDB" id="A8N2Q9"/>
<evidence type="ECO:0000256" key="7">
    <source>
        <dbReference type="ARBA" id="ARBA00022824"/>
    </source>
</evidence>
<feature type="transmembrane region" description="Helical" evidence="10">
    <location>
        <begin position="258"/>
        <end position="280"/>
    </location>
</feature>
<dbReference type="OMA" id="PRDMHAK"/>
<dbReference type="VEuPathDB" id="FungiDB:CC1G_01873"/>
<feature type="compositionally biased region" description="Basic and acidic residues" evidence="11">
    <location>
        <begin position="9"/>
        <end position="27"/>
    </location>
</feature>
<feature type="transmembrane region" description="Helical" evidence="10">
    <location>
        <begin position="204"/>
        <end position="231"/>
    </location>
</feature>
<dbReference type="KEGG" id="cci:CC1G_01873"/>
<feature type="transmembrane region" description="Helical" evidence="10">
    <location>
        <begin position="427"/>
        <end position="446"/>
    </location>
</feature>
<accession>A8N2Q9</accession>
<dbReference type="PANTHER" id="PTHR22760:SF2">
    <property type="entry name" value="ALPHA-1,2-MANNOSYLTRANSFERASE ALG9"/>
    <property type="match status" value="1"/>
</dbReference>
<evidence type="ECO:0000256" key="8">
    <source>
        <dbReference type="ARBA" id="ARBA00022989"/>
    </source>
</evidence>
<dbReference type="EMBL" id="AACS02000001">
    <property type="protein sequence ID" value="EAU92828.2"/>
    <property type="molecule type" value="Genomic_DNA"/>
</dbReference>
<evidence type="ECO:0000313" key="12">
    <source>
        <dbReference type="EMBL" id="EAU92828.2"/>
    </source>
</evidence>
<name>A8N2Q9_COPC7</name>
<dbReference type="InParanoid" id="A8N2Q9"/>
<dbReference type="STRING" id="240176.A8N2Q9"/>
<reference evidence="12 13" key="1">
    <citation type="journal article" date="2010" name="Proc. Natl. Acad. Sci. U.S.A.">
        <title>Insights into evolution of multicellular fungi from the assembled chromosomes of the mushroom Coprinopsis cinerea (Coprinus cinereus).</title>
        <authorList>
            <person name="Stajich J.E."/>
            <person name="Wilke S.K."/>
            <person name="Ahren D."/>
            <person name="Au C.H."/>
            <person name="Birren B.W."/>
            <person name="Borodovsky M."/>
            <person name="Burns C."/>
            <person name="Canback B."/>
            <person name="Casselton L.A."/>
            <person name="Cheng C.K."/>
            <person name="Deng J."/>
            <person name="Dietrich F.S."/>
            <person name="Fargo D.C."/>
            <person name="Farman M.L."/>
            <person name="Gathman A.C."/>
            <person name="Goldberg J."/>
            <person name="Guigo R."/>
            <person name="Hoegger P.J."/>
            <person name="Hooker J.B."/>
            <person name="Huggins A."/>
            <person name="James T.Y."/>
            <person name="Kamada T."/>
            <person name="Kilaru S."/>
            <person name="Kodira C."/>
            <person name="Kues U."/>
            <person name="Kupfer D."/>
            <person name="Kwan H.S."/>
            <person name="Lomsadze A."/>
            <person name="Li W."/>
            <person name="Lilly W.W."/>
            <person name="Ma L.J."/>
            <person name="Mackey A.J."/>
            <person name="Manning G."/>
            <person name="Martin F."/>
            <person name="Muraguchi H."/>
            <person name="Natvig D.O."/>
            <person name="Palmerini H."/>
            <person name="Ramesh M.A."/>
            <person name="Rehmeyer C.J."/>
            <person name="Roe B.A."/>
            <person name="Shenoy N."/>
            <person name="Stanke M."/>
            <person name="Ter-Hovhannisyan V."/>
            <person name="Tunlid A."/>
            <person name="Velagapudi R."/>
            <person name="Vision T.J."/>
            <person name="Zeng Q."/>
            <person name="Zolan M.E."/>
            <person name="Pukkila P.J."/>
        </authorList>
    </citation>
    <scope>NUCLEOTIDE SEQUENCE [LARGE SCALE GENOMIC DNA]</scope>
    <source>
        <strain evidence="13">Okayama-7 / 130 / ATCC MYA-4618 / FGSC 9003</strain>
    </source>
</reference>
<feature type="transmembrane region" description="Helical" evidence="10">
    <location>
        <begin position="387"/>
        <end position="406"/>
    </location>
</feature>
<dbReference type="RefSeq" id="XP_001829193.2">
    <property type="nucleotide sequence ID" value="XM_001829141.2"/>
</dbReference>
<proteinExistence type="inferred from homology"/>
<protein>
    <recommendedName>
        <fullName evidence="10">Mannosyltransferase</fullName>
        <ecNumber evidence="10">2.4.1.-</ecNumber>
    </recommendedName>
</protein>
<keyword evidence="9 10" id="KW-0472">Membrane</keyword>
<dbReference type="Pfam" id="PF03901">
    <property type="entry name" value="Glyco_transf_22"/>
    <property type="match status" value="1"/>
</dbReference>
<evidence type="ECO:0000256" key="9">
    <source>
        <dbReference type="ARBA" id="ARBA00023136"/>
    </source>
</evidence>
<dbReference type="GeneID" id="6005619"/>
<keyword evidence="4 10" id="KW-0328">Glycosyltransferase</keyword>